<gene>
    <name evidence="1" type="ORF">A4U43_C05F32430</name>
</gene>
<organism evidence="1 2">
    <name type="scientific">Asparagus officinalis</name>
    <name type="common">Garden asparagus</name>
    <dbReference type="NCBI Taxonomy" id="4686"/>
    <lineage>
        <taxon>Eukaryota</taxon>
        <taxon>Viridiplantae</taxon>
        <taxon>Streptophyta</taxon>
        <taxon>Embryophyta</taxon>
        <taxon>Tracheophyta</taxon>
        <taxon>Spermatophyta</taxon>
        <taxon>Magnoliopsida</taxon>
        <taxon>Liliopsida</taxon>
        <taxon>Asparagales</taxon>
        <taxon>Asparagaceae</taxon>
        <taxon>Asparagoideae</taxon>
        <taxon>Asparagus</taxon>
    </lineage>
</organism>
<evidence type="ECO:0000313" key="1">
    <source>
        <dbReference type="EMBL" id="ONK70312.1"/>
    </source>
</evidence>
<dbReference type="Gramene" id="ONK70312">
    <property type="protein sequence ID" value="ONK70312"/>
    <property type="gene ID" value="A4U43_C05F32430"/>
</dbReference>
<evidence type="ECO:0000313" key="2">
    <source>
        <dbReference type="Proteomes" id="UP000243459"/>
    </source>
</evidence>
<name>A0A5P1EWM8_ASPOF</name>
<keyword evidence="2" id="KW-1185">Reference proteome</keyword>
<accession>A0A5P1EWM8</accession>
<dbReference type="EMBL" id="CM007385">
    <property type="protein sequence ID" value="ONK70312.1"/>
    <property type="molecule type" value="Genomic_DNA"/>
</dbReference>
<protein>
    <submittedName>
        <fullName evidence="1">Uncharacterized protein</fullName>
    </submittedName>
</protein>
<reference evidence="2" key="1">
    <citation type="journal article" date="2017" name="Nat. Commun.">
        <title>The asparagus genome sheds light on the origin and evolution of a young Y chromosome.</title>
        <authorList>
            <person name="Harkess A."/>
            <person name="Zhou J."/>
            <person name="Xu C."/>
            <person name="Bowers J.E."/>
            <person name="Van der Hulst R."/>
            <person name="Ayyampalayam S."/>
            <person name="Mercati F."/>
            <person name="Riccardi P."/>
            <person name="McKain M.R."/>
            <person name="Kakrana A."/>
            <person name="Tang H."/>
            <person name="Ray J."/>
            <person name="Groenendijk J."/>
            <person name="Arikit S."/>
            <person name="Mathioni S.M."/>
            <person name="Nakano M."/>
            <person name="Shan H."/>
            <person name="Telgmann-Rauber A."/>
            <person name="Kanno A."/>
            <person name="Yue Z."/>
            <person name="Chen H."/>
            <person name="Li W."/>
            <person name="Chen Y."/>
            <person name="Xu X."/>
            <person name="Zhang Y."/>
            <person name="Luo S."/>
            <person name="Chen H."/>
            <person name="Gao J."/>
            <person name="Mao Z."/>
            <person name="Pires J.C."/>
            <person name="Luo M."/>
            <person name="Kudrna D."/>
            <person name="Wing R.A."/>
            <person name="Meyers B.C."/>
            <person name="Yi K."/>
            <person name="Kong H."/>
            <person name="Lavrijsen P."/>
            <person name="Sunseri F."/>
            <person name="Falavigna A."/>
            <person name="Ye Y."/>
            <person name="Leebens-Mack J.H."/>
            <person name="Chen G."/>
        </authorList>
    </citation>
    <scope>NUCLEOTIDE SEQUENCE [LARGE SCALE GENOMIC DNA]</scope>
    <source>
        <strain evidence="2">cv. DH0086</strain>
    </source>
</reference>
<dbReference type="Proteomes" id="UP000243459">
    <property type="component" value="Chromosome 5"/>
</dbReference>
<proteinExistence type="predicted"/>
<sequence length="82" mass="8818">MGGWAIAVHGGAGVDPNLPERVQESAKELLTRCLNIGVEALNKIDVVRAGRQELEERSPLFQFRAEGSALSEKWDGGDGGEQ</sequence>
<dbReference type="AlphaFoldDB" id="A0A5P1EWM8"/>